<reference evidence="1 2" key="1">
    <citation type="journal article" date="2018" name="Sci. Rep.">
        <title>A novel species of the marine cyanobacterium Acaryochloris with a unique pigment content and lifestyle.</title>
        <authorList>
            <person name="Partensky F."/>
            <person name="Six C."/>
            <person name="Ratin M."/>
            <person name="Garczarek L."/>
            <person name="Vaulot D."/>
            <person name="Probert I."/>
            <person name="Calteau A."/>
            <person name="Gourvil P."/>
            <person name="Marie D."/>
            <person name="Grebert T."/>
            <person name="Bouchier C."/>
            <person name="Le Panse S."/>
            <person name="Gachenot M."/>
            <person name="Rodriguez F."/>
            <person name="Garrido J.L."/>
        </authorList>
    </citation>
    <scope>NUCLEOTIDE SEQUENCE [LARGE SCALE GENOMIC DNA]</scope>
    <source>
        <strain evidence="1 2">RCC1774</strain>
    </source>
</reference>
<dbReference type="AlphaFoldDB" id="A0A2W1JP03"/>
<dbReference type="OrthoDB" id="492128at2"/>
<keyword evidence="2" id="KW-1185">Reference proteome</keyword>
<dbReference type="Proteomes" id="UP000248857">
    <property type="component" value="Unassembled WGS sequence"/>
</dbReference>
<dbReference type="EMBL" id="PQWO01000032">
    <property type="protein sequence ID" value="PZD70627.1"/>
    <property type="molecule type" value="Genomic_DNA"/>
</dbReference>
<organism evidence="1 2">
    <name type="scientific">Acaryochloris thomasi RCC1774</name>
    <dbReference type="NCBI Taxonomy" id="1764569"/>
    <lineage>
        <taxon>Bacteria</taxon>
        <taxon>Bacillati</taxon>
        <taxon>Cyanobacteriota</taxon>
        <taxon>Cyanophyceae</taxon>
        <taxon>Acaryochloridales</taxon>
        <taxon>Acaryochloridaceae</taxon>
        <taxon>Acaryochloris</taxon>
        <taxon>Acaryochloris thomasi</taxon>
    </lineage>
</organism>
<comment type="caution">
    <text evidence="1">The sequence shown here is derived from an EMBL/GenBank/DDBJ whole genome shotgun (WGS) entry which is preliminary data.</text>
</comment>
<proteinExistence type="predicted"/>
<evidence type="ECO:0000313" key="2">
    <source>
        <dbReference type="Proteomes" id="UP000248857"/>
    </source>
</evidence>
<sequence>MQTLHHRPLGFGESLRTLYLYAHRANGNKLWFQLVDSEPQELRPSLTGYLKAIEFPKVERRGKECCKLNITLAAHRPVVIECGHDSTFAKSFLVAIASLTPAQLQQPVTLEAQPGTQDESVLFCNVWLGYKRIFLEWDENTDWRAVAGQAIANVRAAQGVRA</sequence>
<dbReference type="RefSeq" id="WP_110988863.1">
    <property type="nucleotide sequence ID" value="NZ_CAWNWM010000032.1"/>
</dbReference>
<name>A0A2W1JP03_9CYAN</name>
<protein>
    <submittedName>
        <fullName evidence="1">Uncharacterized protein</fullName>
    </submittedName>
</protein>
<accession>A0A2W1JP03</accession>
<gene>
    <name evidence="1" type="ORF">C1752_10477</name>
</gene>
<evidence type="ECO:0000313" key="1">
    <source>
        <dbReference type="EMBL" id="PZD70627.1"/>
    </source>
</evidence>